<dbReference type="Pfam" id="PF08282">
    <property type="entry name" value="Hydrolase_3"/>
    <property type="match status" value="1"/>
</dbReference>
<keyword evidence="4" id="KW-0597">Phosphoprotein</keyword>
<feature type="domain" description="Cation-transporting P-type ATPase N-terminal" evidence="13">
    <location>
        <begin position="2"/>
        <end position="75"/>
    </location>
</feature>
<dbReference type="PANTHER" id="PTHR43294">
    <property type="entry name" value="SODIUM/POTASSIUM-TRANSPORTING ATPASE SUBUNIT ALPHA"/>
    <property type="match status" value="1"/>
</dbReference>
<feature type="transmembrane region" description="Helical" evidence="12">
    <location>
        <begin position="55"/>
        <end position="73"/>
    </location>
</feature>
<dbReference type="SUPFAM" id="SSF81665">
    <property type="entry name" value="Calcium ATPase, transmembrane domain M"/>
    <property type="match status" value="1"/>
</dbReference>
<dbReference type="EC" id="3.6.3.8" evidence="14"/>
<evidence type="ECO:0000256" key="7">
    <source>
        <dbReference type="ARBA" id="ARBA00022840"/>
    </source>
</evidence>
<accession>A0A011PP65</accession>
<evidence type="ECO:0000256" key="2">
    <source>
        <dbReference type="ARBA" id="ARBA00005675"/>
    </source>
</evidence>
<dbReference type="Gene3D" id="3.40.50.1000">
    <property type="entry name" value="HAD superfamily/HAD-like"/>
    <property type="match status" value="1"/>
</dbReference>
<evidence type="ECO:0000256" key="10">
    <source>
        <dbReference type="ARBA" id="ARBA00022989"/>
    </source>
</evidence>
<keyword evidence="11 12" id="KW-0472">Membrane</keyword>
<dbReference type="InterPro" id="IPR023298">
    <property type="entry name" value="ATPase_P-typ_TM_dom_sf"/>
</dbReference>
<keyword evidence="7" id="KW-0067">ATP-binding</keyword>
<dbReference type="PROSITE" id="PS00154">
    <property type="entry name" value="ATPASE_E1_E2"/>
    <property type="match status" value="1"/>
</dbReference>
<evidence type="ECO:0000259" key="13">
    <source>
        <dbReference type="SMART" id="SM00831"/>
    </source>
</evidence>
<evidence type="ECO:0000256" key="12">
    <source>
        <dbReference type="SAM" id="Phobius"/>
    </source>
</evidence>
<dbReference type="SFLD" id="SFLDF00027">
    <property type="entry name" value="p-type_atpase"/>
    <property type="match status" value="1"/>
</dbReference>
<dbReference type="InterPro" id="IPR050510">
    <property type="entry name" value="Cation_transp_ATPase_P-type"/>
</dbReference>
<dbReference type="InterPro" id="IPR044492">
    <property type="entry name" value="P_typ_ATPase_HD_dom"/>
</dbReference>
<feature type="transmembrane region" description="Helical" evidence="12">
    <location>
        <begin position="830"/>
        <end position="847"/>
    </location>
</feature>
<organism evidence="14 15">
    <name type="scientific">Candidatus Accumulibacter adjunctus</name>
    <dbReference type="NCBI Taxonomy" id="1454001"/>
    <lineage>
        <taxon>Bacteria</taxon>
        <taxon>Pseudomonadati</taxon>
        <taxon>Pseudomonadota</taxon>
        <taxon>Betaproteobacteria</taxon>
        <taxon>Candidatus Accumulibacter</taxon>
    </lineage>
</organism>
<dbReference type="SMART" id="SM00831">
    <property type="entry name" value="Cation_ATPase_N"/>
    <property type="match status" value="1"/>
</dbReference>
<comment type="caution">
    <text evidence="14">The sequence shown here is derived from an EMBL/GenBank/DDBJ whole genome shotgun (WGS) entry which is preliminary data.</text>
</comment>
<keyword evidence="14" id="KW-0378">Hydrolase</keyword>
<keyword evidence="15" id="KW-1185">Reference proteome</keyword>
<dbReference type="SUPFAM" id="SSF56784">
    <property type="entry name" value="HAD-like"/>
    <property type="match status" value="1"/>
</dbReference>
<evidence type="ECO:0000256" key="9">
    <source>
        <dbReference type="ARBA" id="ARBA00022967"/>
    </source>
</evidence>
<feature type="transmembrane region" description="Helical" evidence="12">
    <location>
        <begin position="790"/>
        <end position="810"/>
    </location>
</feature>
<dbReference type="InterPro" id="IPR023214">
    <property type="entry name" value="HAD_sf"/>
</dbReference>
<keyword evidence="3" id="KW-1003">Cell membrane</keyword>
<dbReference type="NCBIfam" id="TIGR01494">
    <property type="entry name" value="ATPase_P-type"/>
    <property type="match status" value="3"/>
</dbReference>
<dbReference type="InterPro" id="IPR018303">
    <property type="entry name" value="ATPase_P-typ_P_site"/>
</dbReference>
<name>A0A011PP65_9PROT</name>
<dbReference type="Gene3D" id="3.40.1110.10">
    <property type="entry name" value="Calcium-transporting ATPase, cytoplasmic domain N"/>
    <property type="match status" value="1"/>
</dbReference>
<dbReference type="GO" id="GO:0019829">
    <property type="term" value="F:ATPase-coupled monoatomic cation transmembrane transporter activity"/>
    <property type="evidence" value="ECO:0007669"/>
    <property type="project" value="TreeGrafter"/>
</dbReference>
<evidence type="ECO:0000256" key="8">
    <source>
        <dbReference type="ARBA" id="ARBA00022842"/>
    </source>
</evidence>
<dbReference type="Gene3D" id="2.70.150.10">
    <property type="entry name" value="Calcium-transporting ATPase, cytoplasmic transduction domain A"/>
    <property type="match status" value="1"/>
</dbReference>
<dbReference type="InterPro" id="IPR023299">
    <property type="entry name" value="ATPase_P-typ_cyto_dom_N"/>
</dbReference>
<dbReference type="Pfam" id="PF13246">
    <property type="entry name" value="Cation_ATPase"/>
    <property type="match status" value="1"/>
</dbReference>
<gene>
    <name evidence="14" type="primary">yloB</name>
    <name evidence="14" type="ORF">AW08_01311</name>
</gene>
<feature type="transmembrane region" description="Helical" evidence="12">
    <location>
        <begin position="275"/>
        <end position="299"/>
    </location>
</feature>
<dbReference type="FunFam" id="2.70.150.10:FF:000160">
    <property type="entry name" value="Sarcoplasmic/endoplasmic reticulum calcium ATPase 1"/>
    <property type="match status" value="1"/>
</dbReference>
<dbReference type="GO" id="GO:0015662">
    <property type="term" value="F:P-type ion transporter activity"/>
    <property type="evidence" value="ECO:0007669"/>
    <property type="project" value="UniProtKB-ARBA"/>
</dbReference>
<comment type="similarity">
    <text evidence="2">Belongs to the cation transport ATPase (P-type) (TC 3.A.3) family. Type IIA subfamily.</text>
</comment>
<dbReference type="Pfam" id="PF00689">
    <property type="entry name" value="Cation_ATPase_C"/>
    <property type="match status" value="1"/>
</dbReference>
<dbReference type="GO" id="GO:0005886">
    <property type="term" value="C:plasma membrane"/>
    <property type="evidence" value="ECO:0007669"/>
    <property type="project" value="UniProtKB-SubCell"/>
</dbReference>
<evidence type="ECO:0000256" key="3">
    <source>
        <dbReference type="ARBA" id="ARBA00022475"/>
    </source>
</evidence>
<dbReference type="Pfam" id="PF00690">
    <property type="entry name" value="Cation_ATPase_N"/>
    <property type="match status" value="1"/>
</dbReference>
<reference evidence="14" key="1">
    <citation type="submission" date="2014-02" db="EMBL/GenBank/DDBJ databases">
        <title>Expanding our view of genomic diversity in Candidatus Accumulibacter clades.</title>
        <authorList>
            <person name="Skennerton C.T."/>
            <person name="Barr J.J."/>
            <person name="Slater F.R."/>
            <person name="Bond P.L."/>
            <person name="Tyson G.W."/>
        </authorList>
    </citation>
    <scope>NUCLEOTIDE SEQUENCE [LARGE SCALE GENOMIC DNA]</scope>
</reference>
<evidence type="ECO:0000256" key="11">
    <source>
        <dbReference type="ARBA" id="ARBA00023136"/>
    </source>
</evidence>
<keyword evidence="5 12" id="KW-0812">Transmembrane</keyword>
<evidence type="ECO:0000256" key="5">
    <source>
        <dbReference type="ARBA" id="ARBA00022692"/>
    </source>
</evidence>
<dbReference type="EMBL" id="JFAX01000006">
    <property type="protein sequence ID" value="EXI68094.1"/>
    <property type="molecule type" value="Genomic_DNA"/>
</dbReference>
<dbReference type="FunFam" id="3.40.50.1000:FF:000001">
    <property type="entry name" value="Phospholipid-transporting ATPase IC"/>
    <property type="match status" value="1"/>
</dbReference>
<dbReference type="FunFam" id="3.40.50.1000:FF:000028">
    <property type="entry name" value="Calcium-transporting P-type ATPase, putative"/>
    <property type="match status" value="1"/>
</dbReference>
<evidence type="ECO:0000256" key="4">
    <source>
        <dbReference type="ARBA" id="ARBA00022553"/>
    </source>
</evidence>
<protein>
    <submittedName>
        <fullName evidence="14">Calcium-transporting ATPase</fullName>
        <ecNumber evidence="14">3.6.3.8</ecNumber>
    </submittedName>
</protein>
<dbReference type="SUPFAM" id="SSF81660">
    <property type="entry name" value="Metal cation-transporting ATPase, ATP-binding domain N"/>
    <property type="match status" value="1"/>
</dbReference>
<dbReference type="Gene3D" id="1.20.1110.10">
    <property type="entry name" value="Calcium-transporting ATPase, transmembrane domain"/>
    <property type="match status" value="1"/>
</dbReference>
<dbReference type="InterPro" id="IPR001757">
    <property type="entry name" value="P_typ_ATPase"/>
</dbReference>
<dbReference type="Proteomes" id="UP000020218">
    <property type="component" value="Unassembled WGS sequence"/>
</dbReference>
<comment type="subcellular location">
    <subcellularLocation>
        <location evidence="1">Cell membrane</location>
        <topology evidence="1">Multi-pass membrane protein</topology>
    </subcellularLocation>
</comment>
<feature type="transmembrane region" description="Helical" evidence="12">
    <location>
        <begin position="744"/>
        <end position="770"/>
    </location>
</feature>
<evidence type="ECO:0000313" key="15">
    <source>
        <dbReference type="Proteomes" id="UP000020218"/>
    </source>
</evidence>
<feature type="transmembrane region" description="Helical" evidence="12">
    <location>
        <begin position="85"/>
        <end position="102"/>
    </location>
</feature>
<keyword evidence="8" id="KW-0460">Magnesium</keyword>
<dbReference type="InterPro" id="IPR004014">
    <property type="entry name" value="ATPase_P-typ_cation-transptr_N"/>
</dbReference>
<proteinExistence type="inferred from homology"/>
<keyword evidence="9" id="KW-1278">Translocase</keyword>
<dbReference type="GO" id="GO:0005524">
    <property type="term" value="F:ATP binding"/>
    <property type="evidence" value="ECO:0007669"/>
    <property type="project" value="UniProtKB-KW"/>
</dbReference>
<dbReference type="PRINTS" id="PR00119">
    <property type="entry name" value="CATATPASE"/>
</dbReference>
<evidence type="ECO:0000256" key="6">
    <source>
        <dbReference type="ARBA" id="ARBA00022741"/>
    </source>
</evidence>
<feature type="transmembrane region" description="Helical" evidence="12">
    <location>
        <begin position="248"/>
        <end position="269"/>
    </location>
</feature>
<evidence type="ECO:0000313" key="14">
    <source>
        <dbReference type="EMBL" id="EXI68094.1"/>
    </source>
</evidence>
<dbReference type="SFLD" id="SFLDS00003">
    <property type="entry name" value="Haloacid_Dehalogenase"/>
    <property type="match status" value="1"/>
</dbReference>
<dbReference type="SUPFAM" id="SSF81653">
    <property type="entry name" value="Calcium ATPase, transduction domain A"/>
    <property type="match status" value="1"/>
</dbReference>
<keyword evidence="10 12" id="KW-1133">Transmembrane helix</keyword>
<dbReference type="AlphaFoldDB" id="A0A011PP65"/>
<dbReference type="PRINTS" id="PR00121">
    <property type="entry name" value="NAKATPASE"/>
</dbReference>
<dbReference type="PATRIC" id="fig|1454001.3.peg.1363"/>
<dbReference type="InterPro" id="IPR006068">
    <property type="entry name" value="ATPase_P-typ_cation-transptr_C"/>
</dbReference>
<dbReference type="InterPro" id="IPR059000">
    <property type="entry name" value="ATPase_P-type_domA"/>
</dbReference>
<dbReference type="SFLD" id="SFLDG00002">
    <property type="entry name" value="C1.7:_P-type_atpase_like"/>
    <property type="match status" value="1"/>
</dbReference>
<dbReference type="InterPro" id="IPR036412">
    <property type="entry name" value="HAD-like_sf"/>
</dbReference>
<evidence type="ECO:0000256" key="1">
    <source>
        <dbReference type="ARBA" id="ARBA00004651"/>
    </source>
</evidence>
<keyword evidence="6" id="KW-0547">Nucleotide-binding</keyword>
<dbReference type="Pfam" id="PF00122">
    <property type="entry name" value="E1-E2_ATPase"/>
    <property type="match status" value="1"/>
</dbReference>
<dbReference type="GO" id="GO:0016887">
    <property type="term" value="F:ATP hydrolysis activity"/>
    <property type="evidence" value="ECO:0007669"/>
    <property type="project" value="InterPro"/>
</dbReference>
<feature type="transmembrane region" description="Helical" evidence="12">
    <location>
        <begin position="853"/>
        <end position="878"/>
    </location>
</feature>
<dbReference type="PANTHER" id="PTHR43294:SF21">
    <property type="entry name" value="CATION TRANSPORTING ATPASE"/>
    <property type="match status" value="1"/>
</dbReference>
<dbReference type="GO" id="GO:1902600">
    <property type="term" value="P:proton transmembrane transport"/>
    <property type="evidence" value="ECO:0007669"/>
    <property type="project" value="TreeGrafter"/>
</dbReference>
<sequence length="892" mass="95868">MRVHSLTVEQALASLNSSSTGLPAAEAARRLGEFGPNLLEEVEQRHLLLRFAQEFTHFFAIVLWIAAGLSFVAEHFDPGQGMARLGLAIVGVIVINGVFSFWQEYKAERAVAALRRLLPHRVKTLRAGEISGILASELVPGDIVLLEEGDFVPADCRLIEIAGLRVNLSTVTGESLARARTLEPSAEESPLQAKNIVLAGTSVVSGQARGVVYATGMRTEFGRIAHLTQTAGEASSPLQREIARLSRIVAGLATGIGVLLFLVGQAIGLPTWENLLFAIGIIVANVPEGLLPTVTLSLAMATQRMARRNALVRHLPAVETLGSTTVICSDKTGTLTQNRMSVQRLWIGGRMLSCGELARQAPALLEHRALFVNTALCHDLKEVDEQGRQGLRGDPMEIALAAVGRQLAGDLAGCRRVAEIAFDTDRKRMSVICDTPQGRMLYCKGAPETVLAGCSCVHSEAGVVPLDTAARSRLLAAQDEMAGQGLRVLAFAHRAVDQQGPPGDERQMVLAGLIGLEDPPRPEVPPAIARCREAGIRTIMVTGDHPRTGLAIARQIGLISGEAPTVISGEQLRLMSPTQLQLALDAPEILFARVAAEQKMRIVEALQNKGEIVAVTGDGVNDAPALKAADIGIAMGIGGTDVAKEAADLILLDDNFASIVAAIEEGRAVFENIRKFLTYILSSNIPELVPYLAFVLFRIPLPLTIIQILAVDLGTDMLPALALGAEKPDPAVMRRPPRRRGERLLSWGLLARAYLFLGIIEATAAMLAFFFVLDAGGWQHGQTLDRLDPLYLQATSACLATIVVMQMMNLYLCRHPRRSILSYGLGGNRYLLLGIAAEVAVILFILYTPPGNWLFGTAAIGSSSWLLAAGCAILMCALEELRKAWLRHGQRS</sequence>
<dbReference type="STRING" id="1454001.AW08_01311"/>
<dbReference type="InterPro" id="IPR008250">
    <property type="entry name" value="ATPase_P-typ_transduc_dom_A_sf"/>
</dbReference>